<dbReference type="Proteomes" id="UP000410492">
    <property type="component" value="Unassembled WGS sequence"/>
</dbReference>
<keyword evidence="3" id="KW-1185">Reference proteome</keyword>
<organism evidence="2 3">
    <name type="scientific">Callosobruchus maculatus</name>
    <name type="common">Southern cowpea weevil</name>
    <name type="synonym">Pulse bruchid</name>
    <dbReference type="NCBI Taxonomy" id="64391"/>
    <lineage>
        <taxon>Eukaryota</taxon>
        <taxon>Metazoa</taxon>
        <taxon>Ecdysozoa</taxon>
        <taxon>Arthropoda</taxon>
        <taxon>Hexapoda</taxon>
        <taxon>Insecta</taxon>
        <taxon>Pterygota</taxon>
        <taxon>Neoptera</taxon>
        <taxon>Endopterygota</taxon>
        <taxon>Coleoptera</taxon>
        <taxon>Polyphaga</taxon>
        <taxon>Cucujiformia</taxon>
        <taxon>Chrysomeloidea</taxon>
        <taxon>Chrysomelidae</taxon>
        <taxon>Bruchinae</taxon>
        <taxon>Bruchini</taxon>
        <taxon>Callosobruchus</taxon>
    </lineage>
</organism>
<reference evidence="2 3" key="1">
    <citation type="submission" date="2019-01" db="EMBL/GenBank/DDBJ databases">
        <authorList>
            <person name="Sayadi A."/>
        </authorList>
    </citation>
    <scope>NUCLEOTIDE SEQUENCE [LARGE SCALE GENOMIC DNA]</scope>
</reference>
<sequence>MRDMGFDVTKEQVQNHDKLISRRLKNIMSNVGPKSSGRGRISFLNETKVLEVYGKRPNINPEYVSESSVGEVTHANRLQRLENLSNKENEGNSSSPSVQESPKSSRRESKTSLSIAALKESMDEQNLAMKERNRHLAKIANDNEKWVAENISIKKERNELLKQQLLLMQTLITTLENQNETGTLKINTYDQQGLPEKKKKGHE</sequence>
<name>A0A653DZ41_CALMS</name>
<dbReference type="EMBL" id="CAACVG010015561">
    <property type="protein sequence ID" value="VEN64581.1"/>
    <property type="molecule type" value="Genomic_DNA"/>
</dbReference>
<feature type="region of interest" description="Disordered" evidence="1">
    <location>
        <begin position="83"/>
        <end position="112"/>
    </location>
</feature>
<accession>A0A653DZ41</accession>
<evidence type="ECO:0000256" key="1">
    <source>
        <dbReference type="SAM" id="MobiDB-lite"/>
    </source>
</evidence>
<protein>
    <submittedName>
        <fullName evidence="2">Uncharacterized protein</fullName>
    </submittedName>
</protein>
<feature type="compositionally biased region" description="Low complexity" evidence="1">
    <location>
        <begin position="93"/>
        <end position="102"/>
    </location>
</feature>
<proteinExistence type="predicted"/>
<evidence type="ECO:0000313" key="3">
    <source>
        <dbReference type="Proteomes" id="UP000410492"/>
    </source>
</evidence>
<dbReference type="AlphaFoldDB" id="A0A653DZ41"/>
<evidence type="ECO:0000313" key="2">
    <source>
        <dbReference type="EMBL" id="VEN64581.1"/>
    </source>
</evidence>
<gene>
    <name evidence="2" type="ORF">CALMAC_LOCUS21071</name>
</gene>